<evidence type="ECO:0000256" key="2">
    <source>
        <dbReference type="SAM" id="Phobius"/>
    </source>
</evidence>
<keyword evidence="2" id="KW-1133">Transmembrane helix</keyword>
<reference evidence="3 4" key="1">
    <citation type="submission" date="2016-10" db="EMBL/GenBank/DDBJ databases">
        <title>The genome of Paramicrosporidium saccamoebae is the missing link in understanding Cryptomycota and Microsporidia evolution.</title>
        <authorList>
            <person name="Quandt C.A."/>
            <person name="Beaudet D."/>
            <person name="Corsaro D."/>
            <person name="Michel R."/>
            <person name="Corradi N."/>
            <person name="James T."/>
        </authorList>
    </citation>
    <scope>NUCLEOTIDE SEQUENCE [LARGE SCALE GENOMIC DNA]</scope>
    <source>
        <strain evidence="3 4">KSL3</strain>
    </source>
</reference>
<evidence type="ECO:0000256" key="1">
    <source>
        <dbReference type="SAM" id="MobiDB-lite"/>
    </source>
</evidence>
<evidence type="ECO:0000313" key="3">
    <source>
        <dbReference type="EMBL" id="PJF20059.1"/>
    </source>
</evidence>
<sequence>MERIGADQDGENKSGPEQEIRADRGNDQLADLGESLAKSGRENDCWLSRVLMGRWSGGVRVLGTLILLAGALFVVWDYIDFGRNEFGLLFQQTYPRVSNGTERPLRMTLSSCKHLHFRLILAFSRPELDELMDRLRRVEMMGCTVHLQFVVPDEMEDVAAFADQLSWHAGKVYTHTIKGSFKEQTLRAWRPESIESTEFAVFIDMVEDIRDDMLKEALSALTRHFVDGKERIITRTGRSILGLALDGGATALKQRPATIIVFFPWMWSDLQRYIDWRIHNETPPLYATPLMDTFSWRQYLWEYLILDGKTLLSPGSAISPLKDIPVFDCLEQQVDSVRVLAARRMERQRNDYPGIFAEPEPAPKCILDLDSDPIDNESVRRRYLLYEPHGTPLMQLETLQKALLIAPMLNRTLIVPPLLDPRNPGQRIEYSDLFVFNTTASMAPLSAFPSEHFVVRRQALMTIKLLPYRGLVALPAPLFAEHGVRAQTVVVPVITATDSEVVANFGACRDVVLAFRSMNFIVDTFSVPADLEALQTTWTATAPFIRFLDQFKTDLSAPIVCTIFSRGADNCGADIRDDPSQKLLYYRSCHAGPGRLLDYTHDAARKAGIGSDIIYMIMEAQSEESPDGVVTLHDLEVALGISGLVPNGLVHGVASMLERMLCNNVQLFVNNHYSPVGRWIAKHRQQLNLPTVVLGA</sequence>
<evidence type="ECO:0000313" key="4">
    <source>
        <dbReference type="Proteomes" id="UP000240830"/>
    </source>
</evidence>
<keyword evidence="4" id="KW-1185">Reference proteome</keyword>
<comment type="caution">
    <text evidence="3">The sequence shown here is derived from an EMBL/GenBank/DDBJ whole genome shotgun (WGS) entry which is preliminary data.</text>
</comment>
<dbReference type="Proteomes" id="UP000240830">
    <property type="component" value="Unassembled WGS sequence"/>
</dbReference>
<protein>
    <submittedName>
        <fullName evidence="3">Uncharacterized protein</fullName>
    </submittedName>
</protein>
<feature type="transmembrane region" description="Helical" evidence="2">
    <location>
        <begin position="59"/>
        <end position="79"/>
    </location>
</feature>
<gene>
    <name evidence="3" type="ORF">PSACC_00116</name>
</gene>
<keyword evidence="2" id="KW-0472">Membrane</keyword>
<feature type="region of interest" description="Disordered" evidence="1">
    <location>
        <begin position="1"/>
        <end position="24"/>
    </location>
</feature>
<dbReference type="EMBL" id="MTSL01000010">
    <property type="protein sequence ID" value="PJF20059.1"/>
    <property type="molecule type" value="Genomic_DNA"/>
</dbReference>
<keyword evidence="2" id="KW-0812">Transmembrane</keyword>
<name>A0A2H9TQN0_9FUNG</name>
<dbReference type="OrthoDB" id="1882547at2759"/>
<dbReference type="AlphaFoldDB" id="A0A2H9TQN0"/>
<organism evidence="3 4">
    <name type="scientific">Paramicrosporidium saccamoebae</name>
    <dbReference type="NCBI Taxonomy" id="1246581"/>
    <lineage>
        <taxon>Eukaryota</taxon>
        <taxon>Fungi</taxon>
        <taxon>Fungi incertae sedis</taxon>
        <taxon>Cryptomycota</taxon>
        <taxon>Cryptomycota incertae sedis</taxon>
        <taxon>Paramicrosporidium</taxon>
    </lineage>
</organism>
<proteinExistence type="predicted"/>
<accession>A0A2H9TQN0</accession>